<dbReference type="SUPFAM" id="SSF53807">
    <property type="entry name" value="Helical backbone' metal receptor"/>
    <property type="match status" value="1"/>
</dbReference>
<dbReference type="Pfam" id="PF00148">
    <property type="entry name" value="Oxidored_nitro"/>
    <property type="match status" value="1"/>
</dbReference>
<accession>A0A4Q0I336</accession>
<reference evidence="3" key="1">
    <citation type="submission" date="2018-11" db="EMBL/GenBank/DDBJ databases">
        <title>Genome sequencing of a novel mesophilic and cellulolytic organism within the genus Hungateiclostridium.</title>
        <authorList>
            <person name="Rettenmaier R."/>
            <person name="Liebl W."/>
            <person name="Zverlov V."/>
        </authorList>
    </citation>
    <scope>NUCLEOTIDE SEQUENCE [LARGE SCALE GENOMIC DNA]</scope>
    <source>
        <strain evidence="3">N2K1</strain>
    </source>
</reference>
<protein>
    <submittedName>
        <fullName evidence="2">Nitrogenase</fullName>
    </submittedName>
</protein>
<dbReference type="PANTHER" id="PTHR42956">
    <property type="entry name" value="NITROGENASE IRON-MOLYBDENUM COFACTOR BIOSYNTHESIS PROTEIN NIFE"/>
    <property type="match status" value="1"/>
</dbReference>
<comment type="caution">
    <text evidence="2">The sequence shown here is derived from an EMBL/GenBank/DDBJ whole genome shotgun (WGS) entry which is preliminary data.</text>
</comment>
<dbReference type="AlphaFoldDB" id="A0A4Q0I336"/>
<dbReference type="Gene3D" id="3.40.50.1980">
    <property type="entry name" value="Nitrogenase molybdenum iron protein domain"/>
    <property type="match status" value="3"/>
</dbReference>
<dbReference type="InterPro" id="IPR000510">
    <property type="entry name" value="Nase/OxRdtase_comp1"/>
</dbReference>
<dbReference type="InterPro" id="IPR049939">
    <property type="entry name" value="NifE-like"/>
</dbReference>
<dbReference type="PANTHER" id="PTHR42956:SF1">
    <property type="entry name" value="NITROGENASE IRON-MOLYBDENUM COFACTOR BIOSYNTHESIS PROTEIN NIFE"/>
    <property type="match status" value="1"/>
</dbReference>
<dbReference type="RefSeq" id="WP_069195912.1">
    <property type="nucleotide sequence ID" value="NZ_RLII01000015.1"/>
</dbReference>
<sequence length="491" mass="54110">MGVSFRGRESEARESRLGSVTGYCGTLRGLYAETGCGGPSDRQRCYSQASLCSAACALSILSYITDAAIVHHSPSGCAVTAMQVSNNKDQLAAKLGLDNSKSCYVCTDMNESDTVFGATENLREVVLETYRRYKPNAIFVAASCVSGVIGEDLGSVVEDLKEELDIPIAPIHCEGFKSKIWASGFDAAFHAILNSIVKPPEKKRNIVNVINFFGGARKEITEIFKNLGVEPLFLLSNTNIEQLSRLSESVATVSTCGTLGTYLGNGLQEKYGVPYVRSLQPHGIAGFESWLVELAKALGKEAEAREYLALEKEKYLPKIEEAKKKLTGLRAVIGMGPGFNFNTTRALQELGIEIVYSAAWHFDKQYDDGLAPAAFKYLVDHSPNDYNLSVNDLQNQELVNILKRVKPDIYFSRHVGSTVWAMKLGIPALCVYDEYAIFGYRGLLNFAYSILDIVTNRSFTENLSKRVKLPYTDWWLKQNNSHFLIDGGVTA</sequence>
<feature type="domain" description="Nitrogenase/oxidoreductase component 1" evidence="1">
    <location>
        <begin position="52"/>
        <end position="452"/>
    </location>
</feature>
<keyword evidence="3" id="KW-1185">Reference proteome</keyword>
<dbReference type="GO" id="GO:0016491">
    <property type="term" value="F:oxidoreductase activity"/>
    <property type="evidence" value="ECO:0007669"/>
    <property type="project" value="InterPro"/>
</dbReference>
<evidence type="ECO:0000313" key="3">
    <source>
        <dbReference type="Proteomes" id="UP000289166"/>
    </source>
</evidence>
<evidence type="ECO:0000313" key="2">
    <source>
        <dbReference type="EMBL" id="RXE58628.1"/>
    </source>
</evidence>
<dbReference type="OrthoDB" id="9767044at2"/>
<dbReference type="EMBL" id="RLII01000015">
    <property type="protein sequence ID" value="RXE58628.1"/>
    <property type="molecule type" value="Genomic_DNA"/>
</dbReference>
<name>A0A4Q0I336_9FIRM</name>
<dbReference type="Proteomes" id="UP000289166">
    <property type="component" value="Unassembled WGS sequence"/>
</dbReference>
<organism evidence="2 3">
    <name type="scientific">Acetivibrio mesophilus</name>
    <dbReference type="NCBI Taxonomy" id="2487273"/>
    <lineage>
        <taxon>Bacteria</taxon>
        <taxon>Bacillati</taxon>
        <taxon>Bacillota</taxon>
        <taxon>Clostridia</taxon>
        <taxon>Eubacteriales</taxon>
        <taxon>Oscillospiraceae</taxon>
        <taxon>Acetivibrio</taxon>
    </lineage>
</organism>
<proteinExistence type="predicted"/>
<evidence type="ECO:0000259" key="1">
    <source>
        <dbReference type="Pfam" id="PF00148"/>
    </source>
</evidence>
<gene>
    <name evidence="2" type="ORF">EFD62_11420</name>
</gene>